<evidence type="ECO:0000259" key="7">
    <source>
        <dbReference type="SMART" id="SM00363"/>
    </source>
</evidence>
<keyword evidence="3 6" id="KW-0413">Isomerase</keyword>
<organism evidence="8 9">
    <name type="scientific">Vagococcus acidifermentans</name>
    <dbReference type="NCBI Taxonomy" id="564710"/>
    <lineage>
        <taxon>Bacteria</taxon>
        <taxon>Bacillati</taxon>
        <taxon>Bacillota</taxon>
        <taxon>Bacilli</taxon>
        <taxon>Lactobacillales</taxon>
        <taxon>Enterococcaceae</taxon>
        <taxon>Vagococcus</taxon>
    </lineage>
</organism>
<sequence>MKNKQKKKARPVKAAAETTYTISESSDLLPFLLKSLNKLSRNAVKSILTRGQVRVNNQTVTKHNYILHPGDTVMIQDNKTAMKTTALTGITIIHEDDDIIVIEKAAGILSVATQKKDGESTAYAQLTAYVRQDHPRNRIFIVHRLDRDTSGIMVFAKNEQTKERLQQQWKHLVIERMYTAVVEGNVGKPAGTITSWLTESKTFKIHSCPFDNGGKKAVTHYKKIQGNHAYSLLQVHLETGRKNQIRVHMQDIGHPIAGDKKYGAHTNPLKRLGLHATTLVLLHPSTNKRMAFSAAVPKKFSAISKSIV</sequence>
<comment type="function">
    <text evidence="6">Responsible for synthesis of pseudouridine from uracil.</text>
</comment>
<dbReference type="NCBIfam" id="TIGR00005">
    <property type="entry name" value="rluA_subfam"/>
    <property type="match status" value="1"/>
</dbReference>
<dbReference type="Pfam" id="PF00849">
    <property type="entry name" value="PseudoU_synth_2"/>
    <property type="match status" value="1"/>
</dbReference>
<evidence type="ECO:0000256" key="1">
    <source>
        <dbReference type="ARBA" id="ARBA00000073"/>
    </source>
</evidence>
<dbReference type="InterPro" id="IPR002942">
    <property type="entry name" value="S4_RNA-bd"/>
</dbReference>
<dbReference type="InterPro" id="IPR006224">
    <property type="entry name" value="PsdUridine_synth_RluA-like_CS"/>
</dbReference>
<dbReference type="InterPro" id="IPR020103">
    <property type="entry name" value="PsdUridine_synth_cat_dom_sf"/>
</dbReference>
<dbReference type="EC" id="5.4.99.-" evidence="6"/>
<dbReference type="Proteomes" id="UP000286773">
    <property type="component" value="Unassembled WGS sequence"/>
</dbReference>
<dbReference type="Gene3D" id="3.30.2350.10">
    <property type="entry name" value="Pseudouridine synthase"/>
    <property type="match status" value="1"/>
</dbReference>
<protein>
    <recommendedName>
        <fullName evidence="6">Pseudouridine synthase</fullName>
        <ecNumber evidence="6">5.4.99.-</ecNumber>
    </recommendedName>
</protein>
<dbReference type="InterPro" id="IPR006225">
    <property type="entry name" value="PsdUridine_synth_RluC/D"/>
</dbReference>
<evidence type="ECO:0000256" key="3">
    <source>
        <dbReference type="ARBA" id="ARBA00023235"/>
    </source>
</evidence>
<dbReference type="PROSITE" id="PS50889">
    <property type="entry name" value="S4"/>
    <property type="match status" value="1"/>
</dbReference>
<dbReference type="SUPFAM" id="SSF55120">
    <property type="entry name" value="Pseudouridine synthase"/>
    <property type="match status" value="1"/>
</dbReference>
<dbReference type="EMBL" id="NGKC01000006">
    <property type="protein sequence ID" value="RSU12176.1"/>
    <property type="molecule type" value="Genomic_DNA"/>
</dbReference>
<evidence type="ECO:0000256" key="2">
    <source>
        <dbReference type="ARBA" id="ARBA00010876"/>
    </source>
</evidence>
<name>A0A430AVU9_9ENTE</name>
<keyword evidence="5" id="KW-0694">RNA-binding</keyword>
<dbReference type="InterPro" id="IPR006145">
    <property type="entry name" value="PsdUridine_synth_RsuA/RluA"/>
</dbReference>
<dbReference type="OrthoDB" id="9807829at2"/>
<dbReference type="GO" id="GO:0120159">
    <property type="term" value="F:rRNA pseudouridine synthase activity"/>
    <property type="evidence" value="ECO:0007669"/>
    <property type="project" value="UniProtKB-ARBA"/>
</dbReference>
<dbReference type="CDD" id="cd02869">
    <property type="entry name" value="PseudoU_synth_RluA_like"/>
    <property type="match status" value="1"/>
</dbReference>
<accession>A0A430AVU9</accession>
<gene>
    <name evidence="8" type="ORF">CBF27_06890</name>
</gene>
<dbReference type="SUPFAM" id="SSF55174">
    <property type="entry name" value="Alpha-L RNA-binding motif"/>
    <property type="match status" value="1"/>
</dbReference>
<dbReference type="Pfam" id="PF01479">
    <property type="entry name" value="S4"/>
    <property type="match status" value="1"/>
</dbReference>
<dbReference type="PANTHER" id="PTHR21600:SF44">
    <property type="entry name" value="RIBOSOMAL LARGE SUBUNIT PSEUDOURIDINE SYNTHASE D"/>
    <property type="match status" value="1"/>
</dbReference>
<dbReference type="InterPro" id="IPR050188">
    <property type="entry name" value="RluA_PseudoU_synthase"/>
</dbReference>
<reference evidence="8 9" key="1">
    <citation type="submission" date="2017-05" db="EMBL/GenBank/DDBJ databases">
        <title>Vagococcus spp. assemblies.</title>
        <authorList>
            <person name="Gulvik C.A."/>
        </authorList>
    </citation>
    <scope>NUCLEOTIDE SEQUENCE [LARGE SCALE GENOMIC DNA]</scope>
    <source>
        <strain evidence="8 9">LMG 24798</strain>
    </source>
</reference>
<feature type="active site" evidence="4">
    <location>
        <position position="146"/>
    </location>
</feature>
<dbReference type="Gene3D" id="3.10.290.10">
    <property type="entry name" value="RNA-binding S4 domain"/>
    <property type="match status" value="1"/>
</dbReference>
<dbReference type="InterPro" id="IPR036986">
    <property type="entry name" value="S4_RNA-bd_sf"/>
</dbReference>
<evidence type="ECO:0000256" key="5">
    <source>
        <dbReference type="PROSITE-ProRule" id="PRU00182"/>
    </source>
</evidence>
<dbReference type="SMART" id="SM00363">
    <property type="entry name" value="S4"/>
    <property type="match status" value="1"/>
</dbReference>
<dbReference type="PANTHER" id="PTHR21600">
    <property type="entry name" value="MITOCHONDRIAL RNA PSEUDOURIDINE SYNTHASE"/>
    <property type="match status" value="1"/>
</dbReference>
<evidence type="ECO:0000313" key="8">
    <source>
        <dbReference type="EMBL" id="RSU12176.1"/>
    </source>
</evidence>
<keyword evidence="9" id="KW-1185">Reference proteome</keyword>
<evidence type="ECO:0000313" key="9">
    <source>
        <dbReference type="Proteomes" id="UP000286773"/>
    </source>
</evidence>
<comment type="similarity">
    <text evidence="2 6">Belongs to the pseudouridine synthase RluA family.</text>
</comment>
<dbReference type="GO" id="GO:0000455">
    <property type="term" value="P:enzyme-directed rRNA pseudouridine synthesis"/>
    <property type="evidence" value="ECO:0007669"/>
    <property type="project" value="TreeGrafter"/>
</dbReference>
<dbReference type="PROSITE" id="PS01129">
    <property type="entry name" value="PSI_RLU"/>
    <property type="match status" value="1"/>
</dbReference>
<comment type="caution">
    <text evidence="8">The sequence shown here is derived from an EMBL/GenBank/DDBJ whole genome shotgun (WGS) entry which is preliminary data.</text>
</comment>
<dbReference type="RefSeq" id="WP_126813592.1">
    <property type="nucleotide sequence ID" value="NZ_NGKC01000006.1"/>
</dbReference>
<proteinExistence type="inferred from homology"/>
<comment type="catalytic activity">
    <reaction evidence="1 6">
        <text>a uridine in RNA = a pseudouridine in RNA</text>
        <dbReference type="Rhea" id="RHEA:48348"/>
        <dbReference type="Rhea" id="RHEA-COMP:12068"/>
        <dbReference type="Rhea" id="RHEA-COMP:12069"/>
        <dbReference type="ChEBI" id="CHEBI:65314"/>
        <dbReference type="ChEBI" id="CHEBI:65315"/>
    </reaction>
</comment>
<dbReference type="CDD" id="cd00165">
    <property type="entry name" value="S4"/>
    <property type="match status" value="1"/>
</dbReference>
<feature type="domain" description="RNA-binding S4" evidence="7">
    <location>
        <begin position="27"/>
        <end position="90"/>
    </location>
</feature>
<evidence type="ECO:0000256" key="4">
    <source>
        <dbReference type="PIRSR" id="PIRSR606225-1"/>
    </source>
</evidence>
<dbReference type="AlphaFoldDB" id="A0A430AVU9"/>
<dbReference type="GO" id="GO:0003723">
    <property type="term" value="F:RNA binding"/>
    <property type="evidence" value="ECO:0007669"/>
    <property type="project" value="UniProtKB-KW"/>
</dbReference>
<evidence type="ECO:0000256" key="6">
    <source>
        <dbReference type="RuleBase" id="RU362028"/>
    </source>
</evidence>